<organism evidence="1">
    <name type="scientific">uncultured Caudovirales phage</name>
    <dbReference type="NCBI Taxonomy" id="2100421"/>
    <lineage>
        <taxon>Viruses</taxon>
        <taxon>Duplodnaviria</taxon>
        <taxon>Heunggongvirae</taxon>
        <taxon>Uroviricota</taxon>
        <taxon>Caudoviricetes</taxon>
        <taxon>Peduoviridae</taxon>
        <taxon>Maltschvirus</taxon>
        <taxon>Maltschvirus maltsch</taxon>
    </lineage>
</organism>
<proteinExistence type="predicted"/>
<dbReference type="EMBL" id="LR797189">
    <property type="protein sequence ID" value="CAB4192284.1"/>
    <property type="molecule type" value="Genomic_DNA"/>
</dbReference>
<evidence type="ECO:0000313" key="1">
    <source>
        <dbReference type="EMBL" id="CAB4174135.1"/>
    </source>
</evidence>
<evidence type="ECO:0000313" key="3">
    <source>
        <dbReference type="EMBL" id="CAB5230634.1"/>
    </source>
</evidence>
<dbReference type="EMBL" id="LR796908">
    <property type="protein sequence ID" value="CAB4174135.1"/>
    <property type="molecule type" value="Genomic_DNA"/>
</dbReference>
<reference evidence="1" key="1">
    <citation type="submission" date="2020-05" db="EMBL/GenBank/DDBJ databases">
        <authorList>
            <person name="Chiriac C."/>
            <person name="Salcher M."/>
            <person name="Ghai R."/>
            <person name="Kavagutti S V."/>
        </authorList>
    </citation>
    <scope>NUCLEOTIDE SEQUENCE</scope>
</reference>
<dbReference type="EMBL" id="LR798421">
    <property type="protein sequence ID" value="CAB5230634.1"/>
    <property type="molecule type" value="Genomic_DNA"/>
</dbReference>
<evidence type="ECO:0000313" key="2">
    <source>
        <dbReference type="EMBL" id="CAB4192284.1"/>
    </source>
</evidence>
<name>A0A6J5PY53_9CAUD</name>
<accession>A0A6J5PY53</accession>
<sequence>MSATLKFDPKSLAEFNQAMTEYAFACHETIRDIALKNAALICRESMMLTPPMGAGRKGGLTVTGEKAGKRAISADVRKIYTAADNRKGIAPLILLTTKLAYATKAGNPSEFRNLLDGAGRTALLRGTRILQAIANDYDDDRAFRKAKNYFNRSQFRTNEYGLGFQRNLEPLHQTLLAKSGGRFKKLGRPMEPLTNWRNKVLVETDAEIQAYIDTRTPMVGKLKSGWYKILMSMPKPSSRENKTNFGTSGIGNYIKAHAGTAGNFIFTDTKSNVDLMLTNGIANLNNVSTEADVKHTVLGLRYKQLRLDLEQRLKKAADKFNKKQ</sequence>
<protein>
    <submittedName>
        <fullName evidence="1">Uncharacterized protein</fullName>
    </submittedName>
</protein>
<gene>
    <name evidence="2" type="ORF">UFOVP1232_15</name>
    <name evidence="3" type="ORF">UFOVP1572_46</name>
    <name evidence="1" type="ORF">UFOVP958_29</name>
</gene>